<dbReference type="AlphaFoldDB" id="A0A1C1C7R4"/>
<proteinExistence type="predicted"/>
<dbReference type="Proteomes" id="UP000094526">
    <property type="component" value="Unassembled WGS sequence"/>
</dbReference>
<comment type="caution">
    <text evidence="1">The sequence shown here is derived from an EMBL/GenBank/DDBJ whole genome shotgun (WGS) entry which is preliminary data.</text>
</comment>
<protein>
    <submittedName>
        <fullName evidence="1">Uncharacterized protein</fullName>
    </submittedName>
</protein>
<evidence type="ECO:0000313" key="1">
    <source>
        <dbReference type="EMBL" id="OCT44536.1"/>
    </source>
</evidence>
<dbReference type="VEuPathDB" id="FungiDB:CLCR_06444"/>
<dbReference type="EMBL" id="LGRB01000020">
    <property type="protein sequence ID" value="OCT44536.1"/>
    <property type="molecule type" value="Genomic_DNA"/>
</dbReference>
<accession>A0A1C1C7R4</accession>
<keyword evidence="2" id="KW-1185">Reference proteome</keyword>
<evidence type="ECO:0000313" key="2">
    <source>
        <dbReference type="Proteomes" id="UP000094526"/>
    </source>
</evidence>
<gene>
    <name evidence="1" type="ORF">CLCR_06444</name>
</gene>
<organism evidence="1 2">
    <name type="scientific">Cladophialophora carrionii</name>
    <dbReference type="NCBI Taxonomy" id="86049"/>
    <lineage>
        <taxon>Eukaryota</taxon>
        <taxon>Fungi</taxon>
        <taxon>Dikarya</taxon>
        <taxon>Ascomycota</taxon>
        <taxon>Pezizomycotina</taxon>
        <taxon>Eurotiomycetes</taxon>
        <taxon>Chaetothyriomycetidae</taxon>
        <taxon>Chaetothyriales</taxon>
        <taxon>Herpotrichiellaceae</taxon>
        <taxon>Cladophialophora</taxon>
    </lineage>
</organism>
<name>A0A1C1C7R4_9EURO</name>
<reference evidence="2" key="1">
    <citation type="submission" date="2015-07" db="EMBL/GenBank/DDBJ databases">
        <authorList>
            <person name="Teixeira M.M."/>
            <person name="Souza R.C."/>
            <person name="Almeida L.G."/>
            <person name="Vicente V.A."/>
            <person name="de Hoog S."/>
            <person name="Bocca A.L."/>
            <person name="de Almeida S.R."/>
            <person name="Vasconcelos A.T."/>
            <person name="Felipe M.S."/>
        </authorList>
    </citation>
    <scope>NUCLEOTIDE SEQUENCE [LARGE SCALE GENOMIC DNA]</scope>
    <source>
        <strain evidence="2">KSF</strain>
    </source>
</reference>
<sequence>MLSSAFSTATAGSPAELSNCVKHMTWALDQTGRTPNGNQVHVEHKSSAVPGGHINRQPNYNSPMWTWVGKRRNILTAQSIQYIFLGPSNRLPHGPRLKASAAGIGVDLPMKSQMQRNET</sequence>